<evidence type="ECO:0000313" key="2">
    <source>
        <dbReference type="EMBL" id="KAF7150273.1"/>
    </source>
</evidence>
<organism evidence="2 3">
    <name type="scientific">Rhododendron simsii</name>
    <name type="common">Sims's rhododendron</name>
    <dbReference type="NCBI Taxonomy" id="118357"/>
    <lineage>
        <taxon>Eukaryota</taxon>
        <taxon>Viridiplantae</taxon>
        <taxon>Streptophyta</taxon>
        <taxon>Embryophyta</taxon>
        <taxon>Tracheophyta</taxon>
        <taxon>Spermatophyta</taxon>
        <taxon>Magnoliopsida</taxon>
        <taxon>eudicotyledons</taxon>
        <taxon>Gunneridae</taxon>
        <taxon>Pentapetalae</taxon>
        <taxon>asterids</taxon>
        <taxon>Ericales</taxon>
        <taxon>Ericaceae</taxon>
        <taxon>Ericoideae</taxon>
        <taxon>Rhodoreae</taxon>
        <taxon>Rhododendron</taxon>
    </lineage>
</organism>
<evidence type="ECO:0000313" key="3">
    <source>
        <dbReference type="Proteomes" id="UP000626092"/>
    </source>
</evidence>
<evidence type="ECO:0000313" key="1">
    <source>
        <dbReference type="EMBL" id="KAF7112963.1"/>
    </source>
</evidence>
<reference evidence="2" key="1">
    <citation type="submission" date="2019-11" db="EMBL/GenBank/DDBJ databases">
        <authorList>
            <person name="Liu Y."/>
            <person name="Hou J."/>
            <person name="Li T.-Q."/>
            <person name="Guan C.-H."/>
            <person name="Wu X."/>
            <person name="Wu H.-Z."/>
            <person name="Ling F."/>
            <person name="Zhang R."/>
            <person name="Shi X.-G."/>
            <person name="Ren J.-P."/>
            <person name="Chen E.-F."/>
            <person name="Sun J.-M."/>
        </authorList>
    </citation>
    <scope>NUCLEOTIDE SEQUENCE</scope>
    <source>
        <strain evidence="2">Adult_tree_wgs_1</strain>
        <tissue evidence="2">Leaves</tissue>
    </source>
</reference>
<dbReference type="AlphaFoldDB" id="A0A834HBU0"/>
<sequence>MRFYIPMIESEDILEKDNEGIQEIIEGERAVSCFTVLVERDEAVAACEDGGKRRRCVRMGMKMKLVLERPEG</sequence>
<proteinExistence type="predicted"/>
<dbReference type="EMBL" id="WJXA01000394">
    <property type="protein sequence ID" value="KAF7112963.1"/>
    <property type="molecule type" value="Genomic_DNA"/>
</dbReference>
<gene>
    <name evidence="2" type="ORF">RHSIM_Rhsim02G0155600</name>
    <name evidence="1" type="ORF">RHSIM_RhsimUnG0174700</name>
</gene>
<protein>
    <submittedName>
        <fullName evidence="2">Uncharacterized protein</fullName>
    </submittedName>
</protein>
<comment type="caution">
    <text evidence="2">The sequence shown here is derived from an EMBL/GenBank/DDBJ whole genome shotgun (WGS) entry which is preliminary data.</text>
</comment>
<dbReference type="Proteomes" id="UP000626092">
    <property type="component" value="Unassembled WGS sequence"/>
</dbReference>
<accession>A0A834HBU0</accession>
<keyword evidence="3" id="KW-1185">Reference proteome</keyword>
<dbReference type="EMBL" id="WJXA01000002">
    <property type="protein sequence ID" value="KAF7150273.1"/>
    <property type="molecule type" value="Genomic_DNA"/>
</dbReference>
<dbReference type="OrthoDB" id="1776600at2759"/>
<name>A0A834HBU0_RHOSS</name>